<evidence type="ECO:0000313" key="7">
    <source>
        <dbReference type="EMBL" id="TQM85056.1"/>
    </source>
</evidence>
<dbReference type="AlphaFoldDB" id="A0A543JQE0"/>
<comment type="similarity">
    <text evidence="1">Belongs to the AfsR/DnrI/RedD regulatory family.</text>
</comment>
<dbReference type="GO" id="GO:0000160">
    <property type="term" value="P:phosphorelay signal transduction system"/>
    <property type="evidence" value="ECO:0007669"/>
    <property type="project" value="InterPro"/>
</dbReference>
<dbReference type="EMBL" id="VFPP01000001">
    <property type="protein sequence ID" value="TQM85056.1"/>
    <property type="molecule type" value="Genomic_DNA"/>
</dbReference>
<dbReference type="SUPFAM" id="SSF48452">
    <property type="entry name" value="TPR-like"/>
    <property type="match status" value="1"/>
</dbReference>
<evidence type="ECO:0000256" key="2">
    <source>
        <dbReference type="ARBA" id="ARBA00023015"/>
    </source>
</evidence>
<keyword evidence="3 5" id="KW-0238">DNA-binding</keyword>
<dbReference type="InterPro" id="IPR001867">
    <property type="entry name" value="OmpR/PhoB-type_DNA-bd"/>
</dbReference>
<reference evidence="7 8" key="1">
    <citation type="submission" date="2019-06" db="EMBL/GenBank/DDBJ databases">
        <title>Sequencing the genomes of 1000 actinobacteria strains.</title>
        <authorList>
            <person name="Klenk H.-P."/>
        </authorList>
    </citation>
    <scope>NUCLEOTIDE SEQUENCE [LARGE SCALE GENOMIC DNA]</scope>
    <source>
        <strain evidence="7 8">DSM 45456</strain>
    </source>
</reference>
<feature type="domain" description="OmpR/PhoB-type" evidence="6">
    <location>
        <begin position="1"/>
        <end position="98"/>
    </location>
</feature>
<keyword evidence="4" id="KW-0804">Transcription</keyword>
<dbReference type="PROSITE" id="PS51755">
    <property type="entry name" value="OMPR_PHOB"/>
    <property type="match status" value="1"/>
</dbReference>
<dbReference type="OrthoDB" id="3208838at2"/>
<protein>
    <submittedName>
        <fullName evidence="7">DNA-binding SARP family transcriptional activator</fullName>
    </submittedName>
</protein>
<keyword evidence="8" id="KW-1185">Reference proteome</keyword>
<comment type="caution">
    <text evidence="7">The sequence shown here is derived from an EMBL/GenBank/DDBJ whole genome shotgun (WGS) entry which is preliminary data.</text>
</comment>
<evidence type="ECO:0000256" key="5">
    <source>
        <dbReference type="PROSITE-ProRule" id="PRU01091"/>
    </source>
</evidence>
<dbReference type="PANTHER" id="PTHR35807">
    <property type="entry name" value="TRANSCRIPTIONAL REGULATOR REDD-RELATED"/>
    <property type="match status" value="1"/>
</dbReference>
<evidence type="ECO:0000256" key="3">
    <source>
        <dbReference type="ARBA" id="ARBA00023125"/>
    </source>
</evidence>
<proteinExistence type="inferred from homology"/>
<dbReference type="InterPro" id="IPR016032">
    <property type="entry name" value="Sig_transdc_resp-reg_C-effctor"/>
</dbReference>
<dbReference type="GO" id="GO:0006355">
    <property type="term" value="P:regulation of DNA-templated transcription"/>
    <property type="evidence" value="ECO:0007669"/>
    <property type="project" value="InterPro"/>
</dbReference>
<dbReference type="PANTHER" id="PTHR35807:SF1">
    <property type="entry name" value="TRANSCRIPTIONAL REGULATOR REDD"/>
    <property type="match status" value="1"/>
</dbReference>
<keyword evidence="2" id="KW-0805">Transcription regulation</keyword>
<dbReference type="SMART" id="SM01043">
    <property type="entry name" value="BTAD"/>
    <property type="match status" value="1"/>
</dbReference>
<evidence type="ECO:0000313" key="8">
    <source>
        <dbReference type="Proteomes" id="UP000316628"/>
    </source>
</evidence>
<dbReference type="InterPro" id="IPR051677">
    <property type="entry name" value="AfsR-DnrI-RedD_regulator"/>
</dbReference>
<organism evidence="7 8">
    <name type="scientific">Saccharothrix saharensis</name>
    <dbReference type="NCBI Taxonomy" id="571190"/>
    <lineage>
        <taxon>Bacteria</taxon>
        <taxon>Bacillati</taxon>
        <taxon>Actinomycetota</taxon>
        <taxon>Actinomycetes</taxon>
        <taxon>Pseudonocardiales</taxon>
        <taxon>Pseudonocardiaceae</taxon>
        <taxon>Saccharothrix</taxon>
    </lineage>
</organism>
<feature type="DNA-binding region" description="OmpR/PhoB-type" evidence="5">
    <location>
        <begin position="1"/>
        <end position="98"/>
    </location>
</feature>
<gene>
    <name evidence="7" type="ORF">FHX81_7525</name>
</gene>
<dbReference type="Pfam" id="PF03704">
    <property type="entry name" value="BTAD"/>
    <property type="match status" value="1"/>
</dbReference>
<dbReference type="InterPro" id="IPR005158">
    <property type="entry name" value="BTAD"/>
</dbReference>
<accession>A0A543JQE0</accession>
<evidence type="ECO:0000256" key="4">
    <source>
        <dbReference type="ARBA" id="ARBA00023163"/>
    </source>
</evidence>
<dbReference type="Gene3D" id="1.25.40.10">
    <property type="entry name" value="Tetratricopeptide repeat domain"/>
    <property type="match status" value="1"/>
</dbReference>
<dbReference type="Proteomes" id="UP000316628">
    <property type="component" value="Unassembled WGS sequence"/>
</dbReference>
<dbReference type="SMART" id="SM00862">
    <property type="entry name" value="Trans_reg_C"/>
    <property type="match status" value="1"/>
</dbReference>
<dbReference type="Gene3D" id="1.10.10.10">
    <property type="entry name" value="Winged helix-like DNA-binding domain superfamily/Winged helix DNA-binding domain"/>
    <property type="match status" value="1"/>
</dbReference>
<dbReference type="SUPFAM" id="SSF46894">
    <property type="entry name" value="C-terminal effector domain of the bipartite response regulators"/>
    <property type="match status" value="1"/>
</dbReference>
<evidence type="ECO:0000256" key="1">
    <source>
        <dbReference type="ARBA" id="ARBA00005820"/>
    </source>
</evidence>
<dbReference type="CDD" id="cd15831">
    <property type="entry name" value="BTAD"/>
    <property type="match status" value="1"/>
</dbReference>
<dbReference type="InterPro" id="IPR036388">
    <property type="entry name" value="WH-like_DNA-bd_sf"/>
</dbReference>
<dbReference type="InterPro" id="IPR011990">
    <property type="entry name" value="TPR-like_helical_dom_sf"/>
</dbReference>
<sequence>MFQFRLLGPIEVILADGRVIEPSSEKICKVLAILSLRREVTSVELLVRELWDDKPPRSALTTLQTYVYHTRRMFEREALTRDGKPLLVTRPPGYELRVEVDEVDATLFEHSVARGRSLLDAGQAADAARILREALALWRGPALANISGGDVLRGHISHLEELRIRALELRIEADRALGRRRDLIPELRALVVAYPLNEWFHCQLIHELRHGGRRAEALQAYQDLRRILDEELGLEPMAEVRRLHLDLLASSA</sequence>
<name>A0A543JQE0_9PSEU</name>
<dbReference type="GO" id="GO:0003677">
    <property type="term" value="F:DNA binding"/>
    <property type="evidence" value="ECO:0007669"/>
    <property type="project" value="UniProtKB-UniRule"/>
</dbReference>
<evidence type="ECO:0000259" key="6">
    <source>
        <dbReference type="PROSITE" id="PS51755"/>
    </source>
</evidence>